<dbReference type="Pfam" id="PF00326">
    <property type="entry name" value="Peptidase_S9"/>
    <property type="match status" value="1"/>
</dbReference>
<evidence type="ECO:0000256" key="4">
    <source>
        <dbReference type="ARBA" id="ARBA00022801"/>
    </source>
</evidence>
<accession>A0A2P6V8A9</accession>
<organism evidence="10 11">
    <name type="scientific">Micractinium conductrix</name>
    <dbReference type="NCBI Taxonomy" id="554055"/>
    <lineage>
        <taxon>Eukaryota</taxon>
        <taxon>Viridiplantae</taxon>
        <taxon>Chlorophyta</taxon>
        <taxon>core chlorophytes</taxon>
        <taxon>Trebouxiophyceae</taxon>
        <taxon>Chlorellales</taxon>
        <taxon>Chlorellaceae</taxon>
        <taxon>Chlorella clade</taxon>
        <taxon>Micractinium</taxon>
    </lineage>
</organism>
<dbReference type="InterPro" id="IPR051543">
    <property type="entry name" value="Serine_Peptidase_S9A"/>
</dbReference>
<gene>
    <name evidence="10" type="ORF">C2E20_6210</name>
</gene>
<dbReference type="GO" id="GO:0006508">
    <property type="term" value="P:proteolysis"/>
    <property type="evidence" value="ECO:0007669"/>
    <property type="project" value="UniProtKB-KW"/>
</dbReference>
<dbReference type="InterPro" id="IPR029058">
    <property type="entry name" value="AB_hydrolase_fold"/>
</dbReference>
<proteinExistence type="inferred from homology"/>
<keyword evidence="3 7" id="KW-0645">Protease</keyword>
<evidence type="ECO:0000313" key="11">
    <source>
        <dbReference type="Proteomes" id="UP000239649"/>
    </source>
</evidence>
<dbReference type="FunFam" id="3.40.50.1820:FF:000005">
    <property type="entry name" value="Prolyl endopeptidase"/>
    <property type="match status" value="1"/>
</dbReference>
<comment type="similarity">
    <text evidence="2 7">Belongs to the peptidase S9A family.</text>
</comment>
<dbReference type="OrthoDB" id="248387at2759"/>
<dbReference type="AlphaFoldDB" id="A0A2P6V8A9"/>
<name>A0A2P6V8A9_9CHLO</name>
<feature type="domain" description="Peptidase S9 prolyl oligopeptidase catalytic" evidence="8">
    <location>
        <begin position="584"/>
        <end position="797"/>
    </location>
</feature>
<comment type="function">
    <text evidence="6">Serine peptidase whose precise substrate specificity remains unclear. Does not cleave peptides after a arginine or lysine residue. Regulates trans-Golgi network morphology and sorting by regulating the membrane binding of the AP-1 complex. May play a role in the regulation of synaptic vesicle exocytosis.</text>
</comment>
<dbReference type="Gene3D" id="3.40.50.1820">
    <property type="entry name" value="alpha/beta hydrolase"/>
    <property type="match status" value="1"/>
</dbReference>
<dbReference type="STRING" id="554055.A0A2P6V8A9"/>
<evidence type="ECO:0000259" key="9">
    <source>
        <dbReference type="Pfam" id="PF02897"/>
    </source>
</evidence>
<dbReference type="PRINTS" id="PR00862">
    <property type="entry name" value="PROLIGOPTASE"/>
</dbReference>
<comment type="catalytic activity">
    <reaction evidence="1">
        <text>Hydrolysis of Pro-|-Xaa &gt;&gt; Ala-|-Xaa in oligopeptides.</text>
        <dbReference type="EC" id="3.4.21.26"/>
    </reaction>
</comment>
<dbReference type="EC" id="3.4.21.-" evidence="7"/>
<evidence type="ECO:0000259" key="8">
    <source>
        <dbReference type="Pfam" id="PF00326"/>
    </source>
</evidence>
<dbReference type="GO" id="GO:0004252">
    <property type="term" value="F:serine-type endopeptidase activity"/>
    <property type="evidence" value="ECO:0007669"/>
    <property type="project" value="UniProtKB-UniRule"/>
</dbReference>
<dbReference type="EMBL" id="LHPF02000020">
    <property type="protein sequence ID" value="PSC70317.1"/>
    <property type="molecule type" value="Genomic_DNA"/>
</dbReference>
<dbReference type="PANTHER" id="PTHR11757:SF19">
    <property type="entry name" value="PROLYL ENDOPEPTIDASE-LIKE"/>
    <property type="match status" value="1"/>
</dbReference>
<keyword evidence="11" id="KW-1185">Reference proteome</keyword>
<keyword evidence="5 7" id="KW-0720">Serine protease</keyword>
<dbReference type="Gene3D" id="2.130.10.120">
    <property type="entry name" value="Prolyl oligopeptidase, N-terminal domain"/>
    <property type="match status" value="1"/>
</dbReference>
<dbReference type="Pfam" id="PF02897">
    <property type="entry name" value="Peptidase_S9_N"/>
    <property type="match status" value="1"/>
</dbReference>
<dbReference type="Proteomes" id="UP000239649">
    <property type="component" value="Unassembled WGS sequence"/>
</dbReference>
<protein>
    <recommendedName>
        <fullName evidence="7">Prolyl endopeptidase</fullName>
        <ecNumber evidence="7">3.4.21.-</ecNumber>
    </recommendedName>
</protein>
<reference evidence="10 11" key="1">
    <citation type="journal article" date="2018" name="Plant J.">
        <title>Genome sequences of Chlorella sorokiniana UTEX 1602 and Micractinium conductrix SAG 241.80: implications to maltose excretion by a green alga.</title>
        <authorList>
            <person name="Arriola M.B."/>
            <person name="Velmurugan N."/>
            <person name="Zhang Y."/>
            <person name="Plunkett M.H."/>
            <person name="Hondzo H."/>
            <person name="Barney B.M."/>
        </authorList>
    </citation>
    <scope>NUCLEOTIDE SEQUENCE [LARGE SCALE GENOMIC DNA]</scope>
    <source>
        <strain evidence="10 11">SAG 241.80</strain>
    </source>
</reference>
<evidence type="ECO:0000256" key="6">
    <source>
        <dbReference type="ARBA" id="ARBA00045448"/>
    </source>
</evidence>
<keyword evidence="4 7" id="KW-0378">Hydrolase</keyword>
<dbReference type="SUPFAM" id="SSF53474">
    <property type="entry name" value="alpha/beta-Hydrolases"/>
    <property type="match status" value="1"/>
</dbReference>
<dbReference type="InterPro" id="IPR002470">
    <property type="entry name" value="Peptidase_S9A"/>
</dbReference>
<evidence type="ECO:0000256" key="5">
    <source>
        <dbReference type="ARBA" id="ARBA00022825"/>
    </source>
</evidence>
<sequence>MAPALHSRAVFLGATAALAAGLILRRISPSSKLNRLMNGNLRLFPAAQRAQLHSLAGNSPHLLRHWPRPGVRDAAKRALVAKAAAGAPSGDVEAARLELLEAPRAPQRPRSLETHGDVRQDAYYWLRDDEREAPDVIAHLKAEAAYTKAVLADTEGLQETLYKEMRGRIQEADQSAPVRFGRFFYYTRTLEGQQYAVHCRRALSACAAPPTEADAMDESVPEEVLLDENEEAKRHKFYMVGGFEESPDHSMISWGEDTTGNEKYTLYVKDLASGKQLLARPIPDTAGNVAWANDNKTLFYVTKDKLDRPHKVWRHAIGTDPSADACVYHEEDDSFYVGISRSRTEKMLYIHSGSAVTSDVRYLSADDPTGEWRLVMPRQNETEYSVEDRGDHLFITVRDQERPNSELLVAPIADPTATKVMLPHREDVKLEHVEVSAAFLASFERRRGLQQAVVYKLPGGDAMPAELEWGEPIAFEEPAYELSCGSQGDFDSPVLRLHYTSLRSPDQTIDYNMDSRARAVKKVQPVLGGFDASKYATERLWATAPDGTQVPISLVYRTDLAKLDGSDPLLLDAYGSYEAANDPDFRPSRLSLIDRGFTFAIAHVRGGGEMGRRWYEDGKYLNKKNTFTDFIACAEHLVQKQYTSPSKLCIEGRSAGGLTMGAVLNMRPDLFNAAILGVPFVDCLTTMLDESIPLTVIEWEEWGNPAQKEFYEYMKSYSPVDNIRPAAYPNILVTAGLHDPRVGYWEPAKYVAKLRESKTDSKLLLLKCDMGAGHFSQSGRFDRLKELAVEWAFLLKAQGMMEAPLQLSGPAEAAAAAATTAAA</sequence>
<evidence type="ECO:0000256" key="3">
    <source>
        <dbReference type="ARBA" id="ARBA00022670"/>
    </source>
</evidence>
<evidence type="ECO:0000313" key="10">
    <source>
        <dbReference type="EMBL" id="PSC70317.1"/>
    </source>
</evidence>
<dbReference type="PANTHER" id="PTHR11757">
    <property type="entry name" value="PROTEASE FAMILY S9A OLIGOPEPTIDASE"/>
    <property type="match status" value="1"/>
</dbReference>
<evidence type="ECO:0000256" key="7">
    <source>
        <dbReference type="RuleBase" id="RU368024"/>
    </source>
</evidence>
<dbReference type="InterPro" id="IPR023302">
    <property type="entry name" value="Pept_S9A_N"/>
</dbReference>
<evidence type="ECO:0000256" key="1">
    <source>
        <dbReference type="ARBA" id="ARBA00001070"/>
    </source>
</evidence>
<comment type="caution">
    <text evidence="10">The sequence shown here is derived from an EMBL/GenBank/DDBJ whole genome shotgun (WGS) entry which is preliminary data.</text>
</comment>
<dbReference type="SUPFAM" id="SSF50993">
    <property type="entry name" value="Peptidase/esterase 'gauge' domain"/>
    <property type="match status" value="1"/>
</dbReference>
<feature type="domain" description="Peptidase S9A N-terminal" evidence="9">
    <location>
        <begin position="105"/>
        <end position="523"/>
    </location>
</feature>
<dbReference type="InterPro" id="IPR001375">
    <property type="entry name" value="Peptidase_S9_cat"/>
</dbReference>
<evidence type="ECO:0000256" key="2">
    <source>
        <dbReference type="ARBA" id="ARBA00005228"/>
    </source>
</evidence>